<comment type="cofactor">
    <cofactor evidence="1">
        <name>pyridoxal 5'-phosphate</name>
        <dbReference type="ChEBI" id="CHEBI:597326"/>
    </cofactor>
</comment>
<dbReference type="AlphaFoldDB" id="F8F125"/>
<dbReference type="GO" id="GO:0006567">
    <property type="term" value="P:L-threonine catabolic process"/>
    <property type="evidence" value="ECO:0007669"/>
    <property type="project" value="TreeGrafter"/>
</dbReference>
<name>F8F125_GRAC1</name>
<evidence type="ECO:0000256" key="2">
    <source>
        <dbReference type="ARBA" id="ARBA00006966"/>
    </source>
</evidence>
<evidence type="ECO:0000256" key="5">
    <source>
        <dbReference type="PIRSR" id="PIRSR017617-1"/>
    </source>
</evidence>
<gene>
    <name evidence="7" type="ordered locus">Spica_2718</name>
</gene>
<dbReference type="FunFam" id="3.40.640.10:FF:000030">
    <property type="entry name" value="Low-specificity L-threonine aldolase"/>
    <property type="match status" value="1"/>
</dbReference>
<evidence type="ECO:0000259" key="6">
    <source>
        <dbReference type="Pfam" id="PF01212"/>
    </source>
</evidence>
<dbReference type="Proteomes" id="UP000000503">
    <property type="component" value="Chromosome"/>
</dbReference>
<dbReference type="InterPro" id="IPR001597">
    <property type="entry name" value="ArAA_b-elim_lyase/Thr_aldolase"/>
</dbReference>
<proteinExistence type="inferred from homology"/>
<dbReference type="InterPro" id="IPR015421">
    <property type="entry name" value="PyrdxlP-dep_Trfase_major"/>
</dbReference>
<reference evidence="8" key="1">
    <citation type="journal article" date="2013" name="Stand. Genomic Sci.">
        <title>Genome sequence of the thermophilic fresh-water bacterium Spirochaeta caldaria type strain (H1(T)), reclassification of Spirochaeta caldaria, Spirochaeta stenostrepta, and Spirochaeta zuelzerae in the genus Treponema as Treponema caldaria comb. nov., Treponema stenostrepta comb. nov., and Treponema zuelzerae comb. nov., and emendation of the genus Treponema.</title>
        <authorList>
            <person name="Abt B."/>
            <person name="Goker M."/>
            <person name="Scheuner C."/>
            <person name="Han C."/>
            <person name="Lu M."/>
            <person name="Misra M."/>
            <person name="Lapidus A."/>
            <person name="Nolan M."/>
            <person name="Lucas S."/>
            <person name="Hammon N."/>
            <person name="Deshpande S."/>
            <person name="Cheng J.F."/>
            <person name="Tapia R."/>
            <person name="Goodwin L.A."/>
            <person name="Pitluck S."/>
            <person name="Liolios K."/>
            <person name="Pagani I."/>
            <person name="Ivanova N."/>
            <person name="Mavromatis K."/>
            <person name="Mikhailova N."/>
            <person name="Huntemann M."/>
            <person name="Pati A."/>
            <person name="Chen A."/>
            <person name="Palaniappan K."/>
            <person name="Land M."/>
            <person name="Hauser L."/>
            <person name="Jeffries C.D."/>
            <person name="Rohde M."/>
            <person name="Spring S."/>
            <person name="Gronow S."/>
            <person name="Detter J.C."/>
            <person name="Bristow J."/>
            <person name="Eisen J.A."/>
            <person name="Markowitz V."/>
            <person name="Hugenholtz P."/>
            <person name="Kyrpides N.C."/>
            <person name="Woyke T."/>
            <person name="Klenk H.P."/>
        </authorList>
    </citation>
    <scope>NUCLEOTIDE SEQUENCE</scope>
    <source>
        <strain evidence="8">ATCC 51460 / DSM 7334 / H1</strain>
    </source>
</reference>
<dbReference type="PANTHER" id="PTHR48097:SF9">
    <property type="entry name" value="L-THREONINE ALDOLASE"/>
    <property type="match status" value="1"/>
</dbReference>
<organism evidence="7 8">
    <name type="scientific">Gracilinema caldarium (strain ATCC 51460 / DSM 7334 / H1)</name>
    <name type="common">Treponema caldarium</name>
    <dbReference type="NCBI Taxonomy" id="744872"/>
    <lineage>
        <taxon>Bacteria</taxon>
        <taxon>Pseudomonadati</taxon>
        <taxon>Spirochaetota</taxon>
        <taxon>Spirochaetia</taxon>
        <taxon>Spirochaetales</taxon>
        <taxon>Breznakiellaceae</taxon>
        <taxon>Gracilinema</taxon>
    </lineage>
</organism>
<dbReference type="GO" id="GO:0006545">
    <property type="term" value="P:glycine biosynthetic process"/>
    <property type="evidence" value="ECO:0007669"/>
    <property type="project" value="TreeGrafter"/>
</dbReference>
<dbReference type="InterPro" id="IPR015422">
    <property type="entry name" value="PyrdxlP-dep_Trfase_small"/>
</dbReference>
<evidence type="ECO:0000256" key="1">
    <source>
        <dbReference type="ARBA" id="ARBA00001933"/>
    </source>
</evidence>
<feature type="domain" description="Aromatic amino acid beta-eliminating lyase/threonine aldolase" evidence="6">
    <location>
        <begin position="3"/>
        <end position="284"/>
    </location>
</feature>
<dbReference type="GO" id="GO:0008732">
    <property type="term" value="F:L-allo-threonine aldolase activity"/>
    <property type="evidence" value="ECO:0007669"/>
    <property type="project" value="TreeGrafter"/>
</dbReference>
<feature type="modified residue" description="N6-(pyridoxal phosphate)lysine" evidence="5">
    <location>
        <position position="197"/>
    </location>
</feature>
<evidence type="ECO:0000256" key="3">
    <source>
        <dbReference type="ARBA" id="ARBA00022898"/>
    </source>
</evidence>
<comment type="similarity">
    <text evidence="2">Belongs to the threonine aldolase family.</text>
</comment>
<dbReference type="NCBIfam" id="NF007825">
    <property type="entry name" value="PRK10534.1"/>
    <property type="match status" value="1"/>
</dbReference>
<dbReference type="InterPro" id="IPR015424">
    <property type="entry name" value="PyrdxlP-dep_Trfase"/>
</dbReference>
<protein>
    <submittedName>
        <fullName evidence="7">Threonine aldolase</fullName>
        <ecNumber evidence="7">4.1.2.5</ecNumber>
    </submittedName>
</protein>
<evidence type="ECO:0000313" key="8">
    <source>
        <dbReference type="Proteomes" id="UP000000503"/>
    </source>
</evidence>
<accession>F8F125</accession>
<evidence type="ECO:0000313" key="7">
    <source>
        <dbReference type="EMBL" id="AEJ20815.1"/>
    </source>
</evidence>
<dbReference type="Pfam" id="PF01212">
    <property type="entry name" value="Beta_elim_lyase"/>
    <property type="match status" value="1"/>
</dbReference>
<dbReference type="HOGENOM" id="CLU_029381_0_2_12"/>
<dbReference type="EC" id="4.1.2.5" evidence="7"/>
<dbReference type="RefSeq" id="WP_013970093.1">
    <property type="nucleotide sequence ID" value="NC_015732.1"/>
</dbReference>
<dbReference type="GO" id="GO:0005829">
    <property type="term" value="C:cytosol"/>
    <property type="evidence" value="ECO:0007669"/>
    <property type="project" value="TreeGrafter"/>
</dbReference>
<dbReference type="STRING" id="744872.Spica_2718"/>
<dbReference type="CDD" id="cd06502">
    <property type="entry name" value="TA_like"/>
    <property type="match status" value="1"/>
</dbReference>
<dbReference type="PANTHER" id="PTHR48097">
    <property type="entry name" value="L-THREONINE ALDOLASE-RELATED"/>
    <property type="match status" value="1"/>
</dbReference>
<dbReference type="eggNOG" id="COG2008">
    <property type="taxonomic scope" value="Bacteria"/>
</dbReference>
<dbReference type="EMBL" id="CP002868">
    <property type="protein sequence ID" value="AEJ20815.1"/>
    <property type="molecule type" value="Genomic_DNA"/>
</dbReference>
<evidence type="ECO:0000256" key="4">
    <source>
        <dbReference type="ARBA" id="ARBA00023239"/>
    </source>
</evidence>
<dbReference type="InterPro" id="IPR023603">
    <property type="entry name" value="Low_specificity_L-TA-like"/>
</dbReference>
<dbReference type="PIRSF" id="PIRSF017617">
    <property type="entry name" value="Thr_aldolase"/>
    <property type="match status" value="1"/>
</dbReference>
<dbReference type="NCBIfam" id="NF041359">
    <property type="entry name" value="GntG_guanitoxin"/>
    <property type="match status" value="1"/>
</dbReference>
<sequence length="344" mass="37076">MIDIRSDTVTKPTQAMRKAMAEAEVGDDVYRDDPTVNELERLAASLVGKEAALFVPSGTFGNQLALFTWCKRGSEVILGEDCHIIQHEAGAASVIAGVQTRPIPAPTGRLNPQDIEKRIRGNDIHYPPTSLICMENAHSSGSVVPLHAMDEVYTVAQSHGIPVHLDGARIFNAAVSLGVEARELAARADSVMFCLSKGLCAPVGSLLAGPAAFIDQARKNRKIMGGGMRQTGILAAAGIVALRDMTGRLAEDHRRARRLAEGLSAIPGVQVAKDRMDINMVFFSIPALASPEKGQRFIELLKEAGILANPPEQGNFRFVTHYWIGDPEVQQIIDACKQALTLVQ</sequence>
<keyword evidence="4 7" id="KW-0456">Lyase</keyword>
<dbReference type="Gene3D" id="3.90.1150.10">
    <property type="entry name" value="Aspartate Aminotransferase, domain 1"/>
    <property type="match status" value="1"/>
</dbReference>
<dbReference type="OrthoDB" id="9774495at2"/>
<keyword evidence="8" id="KW-1185">Reference proteome</keyword>
<dbReference type="SUPFAM" id="SSF53383">
    <property type="entry name" value="PLP-dependent transferases"/>
    <property type="match status" value="1"/>
</dbReference>
<dbReference type="KEGG" id="scd:Spica_2718"/>
<dbReference type="Gene3D" id="3.40.640.10">
    <property type="entry name" value="Type I PLP-dependent aspartate aminotransferase-like (Major domain)"/>
    <property type="match status" value="1"/>
</dbReference>
<keyword evidence="3" id="KW-0663">Pyridoxal phosphate</keyword>